<comment type="catalytic activity">
    <reaction evidence="10">
        <text>D-erythro-1-(imidazol-4-yl)glycerol 3-phosphate = 3-(imidazol-4-yl)-2-oxopropyl phosphate + H2O</text>
        <dbReference type="Rhea" id="RHEA:11040"/>
        <dbReference type="ChEBI" id="CHEBI:15377"/>
        <dbReference type="ChEBI" id="CHEBI:57766"/>
        <dbReference type="ChEBI" id="CHEBI:58278"/>
        <dbReference type="EC" id="4.2.1.19"/>
    </reaction>
</comment>
<evidence type="ECO:0000256" key="7">
    <source>
        <dbReference type="ARBA" id="ARBA00023102"/>
    </source>
</evidence>
<dbReference type="HAMAP" id="MF_00076">
    <property type="entry name" value="HisB"/>
    <property type="match status" value="1"/>
</dbReference>
<dbReference type="NCBIfam" id="TIGR01662">
    <property type="entry name" value="HAD-SF-IIIA"/>
    <property type="match status" value="1"/>
</dbReference>
<dbReference type="NCBIfam" id="NF003937">
    <property type="entry name" value="PRK05446.1"/>
    <property type="match status" value="1"/>
</dbReference>
<dbReference type="EMBL" id="LNXW01000013">
    <property type="protein sequence ID" value="KTC79859.1"/>
    <property type="molecule type" value="Genomic_DNA"/>
</dbReference>
<dbReference type="PATRIC" id="fig|28084.5.peg.2040"/>
<dbReference type="EC" id="4.2.1.19" evidence="10"/>
<accession>A0A0W0S8Q2</accession>
<dbReference type="NCBIfam" id="TIGR01656">
    <property type="entry name" value="Histidinol-ppas"/>
    <property type="match status" value="1"/>
</dbReference>
<feature type="binding site" evidence="10">
    <location>
        <position position="128"/>
    </location>
    <ligand>
        <name>Mg(2+)</name>
        <dbReference type="ChEBI" id="CHEBI:18420"/>
    </ligand>
</feature>
<keyword evidence="4 10" id="KW-0479">Metal-binding</keyword>
<dbReference type="EC" id="3.1.3.15" evidence="10"/>
<dbReference type="OrthoDB" id="9790411at2"/>
<dbReference type="NCBIfam" id="TIGR01261">
    <property type="entry name" value="hisB_Nterm"/>
    <property type="match status" value="1"/>
</dbReference>
<organism evidence="11 12">
    <name type="scientific">Legionella cherrii</name>
    <dbReference type="NCBI Taxonomy" id="28084"/>
    <lineage>
        <taxon>Bacteria</taxon>
        <taxon>Pseudomonadati</taxon>
        <taxon>Pseudomonadota</taxon>
        <taxon>Gammaproteobacteria</taxon>
        <taxon>Legionellales</taxon>
        <taxon>Legionellaceae</taxon>
        <taxon>Legionella</taxon>
    </lineage>
</organism>
<dbReference type="InterPro" id="IPR006543">
    <property type="entry name" value="Histidinol-phos"/>
</dbReference>
<proteinExistence type="inferred from homology"/>
<dbReference type="PANTHER" id="PTHR23133">
    <property type="entry name" value="IMIDAZOLEGLYCEROL-PHOSPHATE DEHYDRATASE HIS7"/>
    <property type="match status" value="1"/>
</dbReference>
<dbReference type="Proteomes" id="UP000054921">
    <property type="component" value="Unassembled WGS sequence"/>
</dbReference>
<evidence type="ECO:0000256" key="9">
    <source>
        <dbReference type="ARBA" id="ARBA00023268"/>
    </source>
</evidence>
<feature type="active site" description="Nucleophile" evidence="10">
    <location>
        <position position="8"/>
    </location>
</feature>
<feature type="binding site" evidence="10">
    <location>
        <position position="93"/>
    </location>
    <ligand>
        <name>Zn(2+)</name>
        <dbReference type="ChEBI" id="CHEBI:29105"/>
    </ligand>
</feature>
<comment type="pathway">
    <text evidence="1 10">Amino-acid biosynthesis; L-histidine biosynthesis; L-histidine from 5-phospho-alpha-D-ribose 1-diphosphate: step 6/9.</text>
</comment>
<sequence length="352" mass="39600">MQKILFIDRDGTLIEEPFDFQVDSLDKIKLTPYVIPALLRLQNQGFRLVMVSNQNGLGTPAFPEDDFMICHEFTLDLFSSQGIFFDEIFICPHMPEDNCFCRKPKTGLLDQFFKEKTIDHSCSWVIGDRETDRQLADNLGIKFLPVSKEHGWDQITQTILNHKRTTVIQRKTKETEIKLNLTLDVDQSSPINTPLPFFNHMLEQVAKHGGFNLELYANGDIDVDDHHLIEDTAIALGEGLKKALGDKWGINRYGFTLPMDEALATIAIDISGRSFCDFKGQFTREFVGGMATEMVPHFFNSLAAALGATIHVEVKGQNHHHMIEACFKSLGRALGQACVQTNNALPSTKGLL</sequence>
<keyword evidence="10" id="KW-0862">Zinc</keyword>
<dbReference type="Pfam" id="PF00475">
    <property type="entry name" value="IGPD"/>
    <property type="match status" value="1"/>
</dbReference>
<keyword evidence="5 10" id="KW-0378">Hydrolase</keyword>
<dbReference type="SUPFAM" id="SSF56784">
    <property type="entry name" value="HAD-like"/>
    <property type="match status" value="1"/>
</dbReference>
<feature type="binding site" evidence="10">
    <location>
        <position position="99"/>
    </location>
    <ligand>
        <name>Zn(2+)</name>
        <dbReference type="ChEBI" id="CHEBI:29105"/>
    </ligand>
</feature>
<feature type="region of interest" description="Histidinol-phosphatase" evidence="10">
    <location>
        <begin position="1"/>
        <end position="163"/>
    </location>
</feature>
<evidence type="ECO:0000313" key="12">
    <source>
        <dbReference type="Proteomes" id="UP000054921"/>
    </source>
</evidence>
<dbReference type="GO" id="GO:0000105">
    <property type="term" value="P:L-histidine biosynthetic process"/>
    <property type="evidence" value="ECO:0007669"/>
    <property type="project" value="UniProtKB-UniRule"/>
</dbReference>
<keyword evidence="8 10" id="KW-0456">Lyase</keyword>
<dbReference type="GO" id="GO:0004401">
    <property type="term" value="F:histidinol-phosphatase activity"/>
    <property type="evidence" value="ECO:0007669"/>
    <property type="project" value="UniProtKB-UniRule"/>
</dbReference>
<gene>
    <name evidence="10 11" type="primary">hisB</name>
    <name evidence="11" type="ORF">Lche_1879</name>
</gene>
<dbReference type="InterPro" id="IPR023214">
    <property type="entry name" value="HAD_sf"/>
</dbReference>
<evidence type="ECO:0000256" key="6">
    <source>
        <dbReference type="ARBA" id="ARBA00022842"/>
    </source>
</evidence>
<comment type="similarity">
    <text evidence="10">In the C-terminal section; belongs to the imidazoleglycerol-phosphate dehydratase family.</text>
</comment>
<evidence type="ECO:0000256" key="3">
    <source>
        <dbReference type="ARBA" id="ARBA00022605"/>
    </source>
</evidence>
<dbReference type="AlphaFoldDB" id="A0A0W0S8Q2"/>
<feature type="binding site" evidence="10">
    <location>
        <position position="8"/>
    </location>
    <ligand>
        <name>Mg(2+)</name>
        <dbReference type="ChEBI" id="CHEBI:18420"/>
    </ligand>
</feature>
<feature type="binding site" evidence="10">
    <location>
        <position position="91"/>
    </location>
    <ligand>
        <name>Zn(2+)</name>
        <dbReference type="ChEBI" id="CHEBI:29105"/>
    </ligand>
</feature>
<feature type="region of interest" description="Imidazoleglycerol-phosphate dehydratase" evidence="10">
    <location>
        <begin position="164"/>
        <end position="352"/>
    </location>
</feature>
<dbReference type="GO" id="GO:0046872">
    <property type="term" value="F:metal ion binding"/>
    <property type="evidence" value="ECO:0007669"/>
    <property type="project" value="UniProtKB-KW"/>
</dbReference>
<dbReference type="InterPro" id="IPR020566">
    <property type="entry name" value="His_synth_bifunc_HisB"/>
</dbReference>
<evidence type="ECO:0000256" key="1">
    <source>
        <dbReference type="ARBA" id="ARBA00005047"/>
    </source>
</evidence>
<dbReference type="Gene3D" id="3.30.230.40">
    <property type="entry name" value="Imidazole glycerol phosphate dehydratase, domain 1"/>
    <property type="match status" value="2"/>
</dbReference>
<dbReference type="NCBIfam" id="NF002114">
    <property type="entry name" value="PRK00951.2-4"/>
    <property type="match status" value="1"/>
</dbReference>
<dbReference type="PROSITE" id="PS00955">
    <property type="entry name" value="IGP_DEHYDRATASE_2"/>
    <property type="match status" value="1"/>
</dbReference>
<dbReference type="STRING" id="28084.Lche_1879"/>
<comment type="cofactor">
    <cofactor evidence="10">
        <name>Mg(2+)</name>
        <dbReference type="ChEBI" id="CHEBI:18420"/>
    </cofactor>
</comment>
<evidence type="ECO:0000256" key="2">
    <source>
        <dbReference type="ARBA" id="ARBA00022490"/>
    </source>
</evidence>
<dbReference type="InterPro" id="IPR038494">
    <property type="entry name" value="IGPD_sf"/>
</dbReference>
<keyword evidence="7 10" id="KW-0368">Histidine biosynthesis</keyword>
<evidence type="ECO:0000313" key="11">
    <source>
        <dbReference type="EMBL" id="KTC79859.1"/>
    </source>
</evidence>
<evidence type="ECO:0000256" key="10">
    <source>
        <dbReference type="HAMAP-Rule" id="MF_01022"/>
    </source>
</evidence>
<dbReference type="InterPro" id="IPR036412">
    <property type="entry name" value="HAD-like_sf"/>
</dbReference>
<dbReference type="InterPro" id="IPR006549">
    <property type="entry name" value="HAD-SF_hydro_IIIA"/>
</dbReference>
<comment type="catalytic activity">
    <reaction evidence="10">
        <text>L-histidinol phosphate + H2O = L-histidinol + phosphate</text>
        <dbReference type="Rhea" id="RHEA:14465"/>
        <dbReference type="ChEBI" id="CHEBI:15377"/>
        <dbReference type="ChEBI" id="CHEBI:43474"/>
        <dbReference type="ChEBI" id="CHEBI:57699"/>
        <dbReference type="ChEBI" id="CHEBI:57980"/>
        <dbReference type="EC" id="3.1.3.15"/>
    </reaction>
</comment>
<dbReference type="CDD" id="cd07914">
    <property type="entry name" value="IGPD"/>
    <property type="match status" value="1"/>
</dbReference>
<dbReference type="SUPFAM" id="SSF54211">
    <property type="entry name" value="Ribosomal protein S5 domain 2-like"/>
    <property type="match status" value="2"/>
</dbReference>
<dbReference type="InterPro" id="IPR005954">
    <property type="entry name" value="HisB_N"/>
</dbReference>
<name>A0A0W0S8Q2_9GAMM</name>
<evidence type="ECO:0000256" key="8">
    <source>
        <dbReference type="ARBA" id="ARBA00023239"/>
    </source>
</evidence>
<comment type="caution">
    <text evidence="11">The sequence shown here is derived from an EMBL/GenBank/DDBJ whole genome shotgun (WGS) entry which is preliminary data.</text>
</comment>
<dbReference type="InterPro" id="IPR000807">
    <property type="entry name" value="ImidazoleglycerolP_deHydtase"/>
</dbReference>
<feature type="binding site" evidence="10">
    <location>
        <position position="10"/>
    </location>
    <ligand>
        <name>Mg(2+)</name>
        <dbReference type="ChEBI" id="CHEBI:18420"/>
    </ligand>
</feature>
<dbReference type="FunFam" id="3.30.230.40:FF:000001">
    <property type="entry name" value="Imidazoleglycerol-phosphate dehydratase HisB"/>
    <property type="match status" value="1"/>
</dbReference>
<feature type="active site" description="Proton donor" evidence="10">
    <location>
        <position position="10"/>
    </location>
</feature>
<dbReference type="InterPro" id="IPR020565">
    <property type="entry name" value="ImidazoleglycerP_deHydtase_CS"/>
</dbReference>
<keyword evidence="6 10" id="KW-0460">Magnesium</keyword>
<reference evidence="11 12" key="1">
    <citation type="submission" date="2015-11" db="EMBL/GenBank/DDBJ databases">
        <title>Genomic analysis of 38 Legionella species identifies large and diverse effector repertoires.</title>
        <authorList>
            <person name="Burstein D."/>
            <person name="Amaro F."/>
            <person name="Zusman T."/>
            <person name="Lifshitz Z."/>
            <person name="Cohen O."/>
            <person name="Gilbert J.A."/>
            <person name="Pupko T."/>
            <person name="Shuman H.A."/>
            <person name="Segal G."/>
        </authorList>
    </citation>
    <scope>NUCLEOTIDE SEQUENCE [LARGE SCALE GENOMIC DNA]</scope>
    <source>
        <strain evidence="11 12">ORW</strain>
    </source>
</reference>
<dbReference type="NCBIfam" id="NF002111">
    <property type="entry name" value="PRK00951.2-1"/>
    <property type="match status" value="1"/>
</dbReference>
<dbReference type="CDD" id="cd07503">
    <property type="entry name" value="HAD_HisB-N"/>
    <property type="match status" value="1"/>
</dbReference>
<dbReference type="GO" id="GO:0005737">
    <property type="term" value="C:cytoplasm"/>
    <property type="evidence" value="ECO:0007669"/>
    <property type="project" value="UniProtKB-SubCell"/>
</dbReference>
<keyword evidence="9 10" id="KW-0511">Multifunctional enzyme</keyword>
<dbReference type="Pfam" id="PF13242">
    <property type="entry name" value="Hydrolase_like"/>
    <property type="match status" value="1"/>
</dbReference>
<dbReference type="HAMAP" id="MF_01022">
    <property type="entry name" value="Bifunc_HisB"/>
    <property type="match status" value="1"/>
</dbReference>
<dbReference type="FunFam" id="3.30.230.40:FF:000003">
    <property type="entry name" value="Imidazoleglycerol-phosphate dehydratase HisB"/>
    <property type="match status" value="1"/>
</dbReference>
<dbReference type="GO" id="GO:0004424">
    <property type="term" value="F:imidazoleglycerol-phosphate dehydratase activity"/>
    <property type="evidence" value="ECO:0007669"/>
    <property type="project" value="UniProtKB-UniRule"/>
</dbReference>
<feature type="binding site" evidence="10">
    <location>
        <position position="101"/>
    </location>
    <ligand>
        <name>Zn(2+)</name>
        <dbReference type="ChEBI" id="CHEBI:29105"/>
    </ligand>
</feature>
<protein>
    <recommendedName>
        <fullName evidence="10">Histidine biosynthesis bifunctional protein HisB</fullName>
    </recommendedName>
    <domain>
        <recommendedName>
            <fullName evidence="10">Histidinol-phosphatase</fullName>
            <ecNumber evidence="10">3.1.3.15</ecNumber>
        </recommendedName>
    </domain>
    <domain>
        <recommendedName>
            <fullName evidence="10">Imidazoleglycerol-phosphate dehydratase</fullName>
            <shortName evidence="10">IGPD</shortName>
            <ecNumber evidence="10">4.2.1.19</ecNumber>
        </recommendedName>
    </domain>
</protein>
<comment type="similarity">
    <text evidence="10">In the N-terminal section; belongs to the histidinol-phosphatase family.</text>
</comment>
<comment type="cofactor">
    <cofactor evidence="10">
        <name>Zn(2+)</name>
        <dbReference type="ChEBI" id="CHEBI:29105"/>
    </cofactor>
</comment>
<keyword evidence="3 10" id="KW-0028">Amino-acid biosynthesis</keyword>
<comment type="pathway">
    <text evidence="10">Amino-acid biosynthesis; L-histidine biosynthesis; L-histidine from 5-phospho-alpha-D-ribose 1-diphosphate: step 8/9.</text>
</comment>
<dbReference type="UniPathway" id="UPA00031">
    <property type="reaction ID" value="UER00011"/>
</dbReference>
<keyword evidence="2 10" id="KW-0963">Cytoplasm</keyword>
<dbReference type="InterPro" id="IPR020568">
    <property type="entry name" value="Ribosomal_Su5_D2-typ_SF"/>
</dbReference>
<dbReference type="PANTHER" id="PTHR23133:SF2">
    <property type="entry name" value="IMIDAZOLEGLYCEROL-PHOSPHATE DEHYDRATASE"/>
    <property type="match status" value="1"/>
</dbReference>
<comment type="subcellular location">
    <subcellularLocation>
        <location evidence="10">Cytoplasm</location>
    </subcellularLocation>
</comment>
<dbReference type="RefSeq" id="WP_058387780.1">
    <property type="nucleotide sequence ID" value="NZ_LNXW01000013.1"/>
</dbReference>
<evidence type="ECO:0000256" key="4">
    <source>
        <dbReference type="ARBA" id="ARBA00022723"/>
    </source>
</evidence>
<dbReference type="Gene3D" id="3.40.50.1000">
    <property type="entry name" value="HAD superfamily/HAD-like"/>
    <property type="match status" value="1"/>
</dbReference>
<dbReference type="PROSITE" id="PS00954">
    <property type="entry name" value="IGP_DEHYDRATASE_1"/>
    <property type="match status" value="1"/>
</dbReference>
<evidence type="ECO:0000256" key="5">
    <source>
        <dbReference type="ARBA" id="ARBA00022801"/>
    </source>
</evidence>